<organism evidence="2 3">
    <name type="scientific">Lophiotrema nucula</name>
    <dbReference type="NCBI Taxonomy" id="690887"/>
    <lineage>
        <taxon>Eukaryota</taxon>
        <taxon>Fungi</taxon>
        <taxon>Dikarya</taxon>
        <taxon>Ascomycota</taxon>
        <taxon>Pezizomycotina</taxon>
        <taxon>Dothideomycetes</taxon>
        <taxon>Pleosporomycetidae</taxon>
        <taxon>Pleosporales</taxon>
        <taxon>Lophiotremataceae</taxon>
        <taxon>Lophiotrema</taxon>
    </lineage>
</organism>
<keyword evidence="1" id="KW-0812">Transmembrane</keyword>
<dbReference type="AlphaFoldDB" id="A0A6A5ZE43"/>
<evidence type="ECO:0000256" key="1">
    <source>
        <dbReference type="SAM" id="Phobius"/>
    </source>
</evidence>
<dbReference type="OrthoDB" id="10632110at2759"/>
<gene>
    <name evidence="2" type="ORF">BDV96DRAFT_645134</name>
</gene>
<reference evidence="2" key="1">
    <citation type="journal article" date="2020" name="Stud. Mycol.">
        <title>101 Dothideomycetes genomes: a test case for predicting lifestyles and emergence of pathogens.</title>
        <authorList>
            <person name="Haridas S."/>
            <person name="Albert R."/>
            <person name="Binder M."/>
            <person name="Bloem J."/>
            <person name="Labutti K."/>
            <person name="Salamov A."/>
            <person name="Andreopoulos B."/>
            <person name="Baker S."/>
            <person name="Barry K."/>
            <person name="Bills G."/>
            <person name="Bluhm B."/>
            <person name="Cannon C."/>
            <person name="Castanera R."/>
            <person name="Culley D."/>
            <person name="Daum C."/>
            <person name="Ezra D."/>
            <person name="Gonzalez J."/>
            <person name="Henrissat B."/>
            <person name="Kuo A."/>
            <person name="Liang C."/>
            <person name="Lipzen A."/>
            <person name="Lutzoni F."/>
            <person name="Magnuson J."/>
            <person name="Mondo S."/>
            <person name="Nolan M."/>
            <person name="Ohm R."/>
            <person name="Pangilinan J."/>
            <person name="Park H.-J."/>
            <person name="Ramirez L."/>
            <person name="Alfaro M."/>
            <person name="Sun H."/>
            <person name="Tritt A."/>
            <person name="Yoshinaga Y."/>
            <person name="Zwiers L.-H."/>
            <person name="Turgeon B."/>
            <person name="Goodwin S."/>
            <person name="Spatafora J."/>
            <person name="Crous P."/>
            <person name="Grigoriev I."/>
        </authorList>
    </citation>
    <scope>NUCLEOTIDE SEQUENCE</scope>
    <source>
        <strain evidence="2">CBS 627.86</strain>
    </source>
</reference>
<protein>
    <submittedName>
        <fullName evidence="2">Uncharacterized protein</fullName>
    </submittedName>
</protein>
<keyword evidence="1" id="KW-0472">Membrane</keyword>
<name>A0A6A5ZE43_9PLEO</name>
<keyword evidence="3" id="KW-1185">Reference proteome</keyword>
<evidence type="ECO:0000313" key="3">
    <source>
        <dbReference type="Proteomes" id="UP000799770"/>
    </source>
</evidence>
<dbReference type="Proteomes" id="UP000799770">
    <property type="component" value="Unassembled WGS sequence"/>
</dbReference>
<feature type="transmembrane region" description="Helical" evidence="1">
    <location>
        <begin position="135"/>
        <end position="157"/>
    </location>
</feature>
<sequence>MGLFYELHKHHYSYDGGSKHTETETFHSHTTGASYRSESNTEPLLERFKASAKQTAQKIHGGLVEIGIIFDCFGQEVEEKLKAIAEIWGWSGKRTCHNRYVNVPIAACILILAGAFGLAYAMACGLCFPARSFPAILSAIAIIYIAGIMVACIFVALSTEEVDDTGGHAAGATWWKARDIPGHLKESTPHGDVNHNLIDQADSQ</sequence>
<accession>A0A6A5ZE43</accession>
<evidence type="ECO:0000313" key="2">
    <source>
        <dbReference type="EMBL" id="KAF2116721.1"/>
    </source>
</evidence>
<keyword evidence="1" id="KW-1133">Transmembrane helix</keyword>
<proteinExistence type="predicted"/>
<dbReference type="EMBL" id="ML977320">
    <property type="protein sequence ID" value="KAF2116721.1"/>
    <property type="molecule type" value="Genomic_DNA"/>
</dbReference>
<feature type="transmembrane region" description="Helical" evidence="1">
    <location>
        <begin position="100"/>
        <end position="123"/>
    </location>
</feature>